<dbReference type="InterPro" id="IPR021136">
    <property type="entry name" value="Flagellar_hook_control-like_C"/>
</dbReference>
<feature type="compositionally biased region" description="Acidic residues" evidence="1">
    <location>
        <begin position="501"/>
        <end position="515"/>
    </location>
</feature>
<proteinExistence type="predicted"/>
<evidence type="ECO:0000256" key="1">
    <source>
        <dbReference type="SAM" id="MobiDB-lite"/>
    </source>
</evidence>
<feature type="domain" description="Flagellar hook-length control protein-like C-terminal" evidence="2">
    <location>
        <begin position="402"/>
        <end position="468"/>
    </location>
</feature>
<organism evidence="3 4">
    <name type="scientific">Oceanobacillus sojae</name>
    <dbReference type="NCBI Taxonomy" id="582851"/>
    <lineage>
        <taxon>Bacteria</taxon>
        <taxon>Bacillati</taxon>
        <taxon>Bacillota</taxon>
        <taxon>Bacilli</taxon>
        <taxon>Bacillales</taxon>
        <taxon>Bacillaceae</taxon>
        <taxon>Oceanobacillus</taxon>
    </lineage>
</organism>
<dbReference type="RefSeq" id="WP_147209546.1">
    <property type="nucleotide sequence ID" value="NZ_BJYM01000004.1"/>
</dbReference>
<name>A0A511ZGD6_9BACI</name>
<comment type="caution">
    <text evidence="3">The sequence shown here is derived from an EMBL/GenBank/DDBJ whole genome shotgun (WGS) entry which is preliminary data.</text>
</comment>
<dbReference type="CDD" id="cd17470">
    <property type="entry name" value="T3SS_Flik_C"/>
    <property type="match status" value="1"/>
</dbReference>
<dbReference type="OrthoDB" id="2968951at2"/>
<dbReference type="AlphaFoldDB" id="A0A511ZGD6"/>
<evidence type="ECO:0000259" key="2">
    <source>
        <dbReference type="Pfam" id="PF02120"/>
    </source>
</evidence>
<dbReference type="Proteomes" id="UP000321558">
    <property type="component" value="Unassembled WGS sequence"/>
</dbReference>
<accession>A0A511ZGD6</accession>
<keyword evidence="4" id="KW-1185">Reference proteome</keyword>
<dbReference type="InterPro" id="IPR038610">
    <property type="entry name" value="FliK-like_C_sf"/>
</dbReference>
<sequence>MNPMILSMPEFMLSNQKMHTGQGMNQNSGFRDLLLRQTVPVSDDISVPMQENKKKQLDKTYQQLKELLPDEVLAILQENDGLQEEILTLVMQSLSSQQEVSMDDDDEQQKLLIQKLLKQHLSPSEEKADLQGAADIYNEIVNLLQSVDEMAVIDDTASLLAKLKQDWDQFFQENPELDKKEALDDIHQYMQRADSFIFSQTVNQMVYQLLDANLPEGTETNDELNPKAVEVNKALQDLNQFILRADSATAEQMVKQIMKQLQDWKLVEQILIQPQKAVRSELVMEGSQRTEARIVTWLQSIFKEVAPGVIKQNSNVNFADQTEAQSAKTVSEAAQRIEPKLAAWLQTTIQGASPNVFRQESLPISKVEQFIVNMGQTDLSKALSGKELIDKIESLVQSQRLHNFVQGQNPISIQLRPDNLGEMTIRFVQTNGELTVQMLVSSKAVKEVLESNLHQLRNVFSPHQVTIEKQDNVMLSNGTDASKNSKENQNDQQQADHFEESSESNEQEQYSETESFESFMEKLLSQNEEEQIQS</sequence>
<reference evidence="3 4" key="1">
    <citation type="submission" date="2019-07" db="EMBL/GenBank/DDBJ databases">
        <title>Whole genome shotgun sequence of Oceanobacillus sojae NBRC 105379.</title>
        <authorList>
            <person name="Hosoyama A."/>
            <person name="Uohara A."/>
            <person name="Ohji S."/>
            <person name="Ichikawa N."/>
        </authorList>
    </citation>
    <scope>NUCLEOTIDE SEQUENCE [LARGE SCALE GENOMIC DNA]</scope>
    <source>
        <strain evidence="3 4">NBRC 105379</strain>
    </source>
</reference>
<gene>
    <name evidence="3" type="ORF">OSO01_12360</name>
</gene>
<dbReference type="EMBL" id="BJYM01000004">
    <property type="protein sequence ID" value="GEN86497.1"/>
    <property type="molecule type" value="Genomic_DNA"/>
</dbReference>
<feature type="compositionally biased region" description="Basic and acidic residues" evidence="1">
    <location>
        <begin position="483"/>
        <end position="500"/>
    </location>
</feature>
<evidence type="ECO:0000313" key="4">
    <source>
        <dbReference type="Proteomes" id="UP000321558"/>
    </source>
</evidence>
<protein>
    <recommendedName>
        <fullName evidence="2">Flagellar hook-length control protein-like C-terminal domain-containing protein</fullName>
    </recommendedName>
</protein>
<feature type="region of interest" description="Disordered" evidence="1">
    <location>
        <begin position="476"/>
        <end position="534"/>
    </location>
</feature>
<evidence type="ECO:0000313" key="3">
    <source>
        <dbReference type="EMBL" id="GEN86497.1"/>
    </source>
</evidence>
<dbReference type="Pfam" id="PF02120">
    <property type="entry name" value="Flg_hook"/>
    <property type="match status" value="1"/>
</dbReference>
<dbReference type="Gene3D" id="3.30.750.140">
    <property type="match status" value="1"/>
</dbReference>